<evidence type="ECO:0000256" key="1">
    <source>
        <dbReference type="ARBA" id="ARBA00022598"/>
    </source>
</evidence>
<evidence type="ECO:0000256" key="8">
    <source>
        <dbReference type="SAM" id="MobiDB-lite"/>
    </source>
</evidence>
<dbReference type="PRINTS" id="PR00987">
    <property type="entry name" value="TRNASYNTHGLU"/>
</dbReference>
<dbReference type="InterPro" id="IPR049940">
    <property type="entry name" value="GluQ/Sye"/>
</dbReference>
<evidence type="ECO:0000256" key="3">
    <source>
        <dbReference type="ARBA" id="ARBA00022741"/>
    </source>
</evidence>
<reference evidence="11" key="1">
    <citation type="submission" date="2017-05" db="EMBL/GenBank/DDBJ databases">
        <authorList>
            <person name="Lin X."/>
        </authorList>
    </citation>
    <scope>NUCLEOTIDE SEQUENCE [LARGE SCALE GENOMIC DNA]</scope>
    <source>
        <strain evidence="11">JLT2012</strain>
    </source>
</reference>
<dbReference type="PANTHER" id="PTHR43311:SF1">
    <property type="entry name" value="GLUTAMYL-Q TRNA(ASP) SYNTHETASE"/>
    <property type="match status" value="1"/>
</dbReference>
<dbReference type="NCBIfam" id="NF004315">
    <property type="entry name" value="PRK05710.1-4"/>
    <property type="match status" value="1"/>
</dbReference>
<keyword evidence="5 7" id="KW-0067">ATP-binding</keyword>
<dbReference type="InterPro" id="IPR014729">
    <property type="entry name" value="Rossmann-like_a/b/a_fold"/>
</dbReference>
<dbReference type="GO" id="GO:0004818">
    <property type="term" value="F:glutamate-tRNA ligase activity"/>
    <property type="evidence" value="ECO:0007669"/>
    <property type="project" value="TreeGrafter"/>
</dbReference>
<feature type="region of interest" description="Disordered" evidence="8">
    <location>
        <begin position="104"/>
        <end position="127"/>
    </location>
</feature>
<evidence type="ECO:0000256" key="6">
    <source>
        <dbReference type="ARBA" id="ARBA00023146"/>
    </source>
</evidence>
<dbReference type="InterPro" id="IPR020058">
    <property type="entry name" value="Glu/Gln-tRNA-synth_Ib_cat-dom"/>
</dbReference>
<protein>
    <submittedName>
        <fullName evidence="10">tRNA glutamyl-Q(34) synthetase GluQRS</fullName>
    </submittedName>
</protein>
<evidence type="ECO:0000313" key="11">
    <source>
        <dbReference type="Proteomes" id="UP000198462"/>
    </source>
</evidence>
<comment type="caution">
    <text evidence="10">The sequence shown here is derived from an EMBL/GenBank/DDBJ whole genome shotgun (WGS) entry which is preliminary data.</text>
</comment>
<dbReference type="Gene3D" id="3.40.50.620">
    <property type="entry name" value="HUPs"/>
    <property type="match status" value="1"/>
</dbReference>
<evidence type="ECO:0000256" key="7">
    <source>
        <dbReference type="RuleBase" id="RU363037"/>
    </source>
</evidence>
<accession>A0A219B4L1</accession>
<dbReference type="GO" id="GO:0005829">
    <property type="term" value="C:cytosol"/>
    <property type="evidence" value="ECO:0007669"/>
    <property type="project" value="TreeGrafter"/>
</dbReference>
<keyword evidence="6 7" id="KW-0030">Aminoacyl-tRNA synthetase</keyword>
<name>A0A219B4L1_9SPHN</name>
<feature type="domain" description="Glutamyl/glutaminyl-tRNA synthetase class Ib catalytic" evidence="9">
    <location>
        <begin position="3"/>
        <end position="256"/>
    </location>
</feature>
<evidence type="ECO:0000259" key="9">
    <source>
        <dbReference type="Pfam" id="PF00749"/>
    </source>
</evidence>
<evidence type="ECO:0000256" key="2">
    <source>
        <dbReference type="ARBA" id="ARBA00022723"/>
    </source>
</evidence>
<dbReference type="GO" id="GO:0006424">
    <property type="term" value="P:glutamyl-tRNA aminoacylation"/>
    <property type="evidence" value="ECO:0007669"/>
    <property type="project" value="TreeGrafter"/>
</dbReference>
<sequence>MISRFAPSPTGYLHDGHAYSALLAAERSDALQLRIEDLDQGRSRPEFVEAIFDDLAWLGIEWTGPVLYQSERAEAYRAALARLDACGVLYPCFCTRKDIAEAGAAPHGPDGPLYPGTCRSLTDSERQDRRDTDAFALRLDSARAAQLAGPLQYSERGTRHEVTPGLLGDVVLARKDAAASYQIASVLDDAEQEISLIVRGEDLLPSVHVQRLLQALLGLPEPAYVHHALLTGADGKRLAKRNGAEPLRRLRARGTDPAAVRARLLALAKSNGDR</sequence>
<evidence type="ECO:0000313" key="10">
    <source>
        <dbReference type="EMBL" id="OWV32729.1"/>
    </source>
</evidence>
<dbReference type="SUPFAM" id="SSF52374">
    <property type="entry name" value="Nucleotidylyl transferase"/>
    <property type="match status" value="1"/>
</dbReference>
<organism evidence="10 11">
    <name type="scientific">Pacificimonas flava</name>
    <dbReference type="NCBI Taxonomy" id="1234595"/>
    <lineage>
        <taxon>Bacteria</taxon>
        <taxon>Pseudomonadati</taxon>
        <taxon>Pseudomonadota</taxon>
        <taxon>Alphaproteobacteria</taxon>
        <taxon>Sphingomonadales</taxon>
        <taxon>Sphingosinicellaceae</taxon>
        <taxon>Pacificimonas</taxon>
    </lineage>
</organism>
<dbReference type="Pfam" id="PF00749">
    <property type="entry name" value="tRNA-synt_1c"/>
    <property type="match status" value="1"/>
</dbReference>
<keyword evidence="11" id="KW-1185">Reference proteome</keyword>
<dbReference type="OrthoDB" id="9807503at2"/>
<dbReference type="GO" id="GO:0005524">
    <property type="term" value="F:ATP binding"/>
    <property type="evidence" value="ECO:0007669"/>
    <property type="project" value="UniProtKB-KW"/>
</dbReference>
<comment type="similarity">
    <text evidence="7">Belongs to the class-I aminoacyl-tRNA synthetase family.</text>
</comment>
<keyword evidence="3 7" id="KW-0547">Nucleotide-binding</keyword>
<keyword evidence="1 7" id="KW-0436">Ligase</keyword>
<dbReference type="Proteomes" id="UP000198462">
    <property type="component" value="Unassembled WGS sequence"/>
</dbReference>
<gene>
    <name evidence="10" type="ORF">B5C34_04200</name>
</gene>
<proteinExistence type="inferred from homology"/>
<keyword evidence="4" id="KW-0862">Zinc</keyword>
<keyword evidence="7" id="KW-0648">Protein biosynthesis</keyword>
<evidence type="ECO:0000256" key="5">
    <source>
        <dbReference type="ARBA" id="ARBA00022840"/>
    </source>
</evidence>
<dbReference type="RefSeq" id="WP_088711523.1">
    <property type="nucleotide sequence ID" value="NZ_NFZT01000001.1"/>
</dbReference>
<evidence type="ECO:0000256" key="4">
    <source>
        <dbReference type="ARBA" id="ARBA00022833"/>
    </source>
</evidence>
<dbReference type="AlphaFoldDB" id="A0A219B4L1"/>
<dbReference type="PANTHER" id="PTHR43311">
    <property type="entry name" value="GLUTAMATE--TRNA LIGASE"/>
    <property type="match status" value="1"/>
</dbReference>
<dbReference type="EMBL" id="NFZT01000001">
    <property type="protein sequence ID" value="OWV32729.1"/>
    <property type="molecule type" value="Genomic_DNA"/>
</dbReference>
<keyword evidence="2" id="KW-0479">Metal-binding</keyword>
<dbReference type="InterPro" id="IPR000924">
    <property type="entry name" value="Glu/Gln-tRNA-synth"/>
</dbReference>